<dbReference type="Proteomes" id="UP001153636">
    <property type="component" value="Chromosome 4"/>
</dbReference>
<organism evidence="1 2">
    <name type="scientific">Psylliodes chrysocephalus</name>
    <dbReference type="NCBI Taxonomy" id="3402493"/>
    <lineage>
        <taxon>Eukaryota</taxon>
        <taxon>Metazoa</taxon>
        <taxon>Ecdysozoa</taxon>
        <taxon>Arthropoda</taxon>
        <taxon>Hexapoda</taxon>
        <taxon>Insecta</taxon>
        <taxon>Pterygota</taxon>
        <taxon>Neoptera</taxon>
        <taxon>Endopterygota</taxon>
        <taxon>Coleoptera</taxon>
        <taxon>Polyphaga</taxon>
        <taxon>Cucujiformia</taxon>
        <taxon>Chrysomeloidea</taxon>
        <taxon>Chrysomelidae</taxon>
        <taxon>Galerucinae</taxon>
        <taxon>Alticini</taxon>
        <taxon>Psylliodes</taxon>
    </lineage>
</organism>
<evidence type="ECO:0000313" key="1">
    <source>
        <dbReference type="EMBL" id="CAH1110035.1"/>
    </source>
</evidence>
<dbReference type="EMBL" id="OV651816">
    <property type="protein sequence ID" value="CAH1110035.1"/>
    <property type="molecule type" value="Genomic_DNA"/>
</dbReference>
<protein>
    <submittedName>
        <fullName evidence="1">Uncharacterized protein</fullName>
    </submittedName>
</protein>
<sequence length="161" mass="17566">MPTNETTRSKYVRVLKTVPPQPTATKSSSSKLFLAKKSNIAFPIDFVVSAAGVTWPILIDSVIQLAKGENFSVTPHTIPTEETISNIEAGIEKPLRDVKEEVCSESARILRKAKPPNSNISGGEKAAIRSLNEDKNIIILPADKGNTTFVMKHIGLQEQVE</sequence>
<keyword evidence="2" id="KW-1185">Reference proteome</keyword>
<dbReference type="OrthoDB" id="6249720at2759"/>
<evidence type="ECO:0000313" key="2">
    <source>
        <dbReference type="Proteomes" id="UP001153636"/>
    </source>
</evidence>
<gene>
    <name evidence="1" type="ORF">PSYICH_LOCUS10007</name>
</gene>
<proteinExistence type="predicted"/>
<dbReference type="AlphaFoldDB" id="A0A9P0D2A7"/>
<name>A0A9P0D2A7_9CUCU</name>
<reference evidence="1" key="1">
    <citation type="submission" date="2022-01" db="EMBL/GenBank/DDBJ databases">
        <authorList>
            <person name="King R."/>
        </authorList>
    </citation>
    <scope>NUCLEOTIDE SEQUENCE</scope>
</reference>
<accession>A0A9P0D2A7</accession>